<reference evidence="1" key="1">
    <citation type="submission" date="2016-01" db="EMBL/GenBank/DDBJ databases">
        <authorList>
            <person name="Peeters C."/>
        </authorList>
    </citation>
    <scope>NUCLEOTIDE SEQUENCE [LARGE SCALE GENOMIC DNA]</scope>
    <source>
        <strain evidence="1">LMG 22940</strain>
    </source>
</reference>
<evidence type="ECO:0000313" key="2">
    <source>
        <dbReference type="Proteomes" id="UP000054770"/>
    </source>
</evidence>
<accession>A0A158KWX0</accession>
<comment type="caution">
    <text evidence="1">The sequence shown here is derived from an EMBL/GenBank/DDBJ whole genome shotgun (WGS) entry which is preliminary data.</text>
</comment>
<dbReference type="Proteomes" id="UP000054770">
    <property type="component" value="Unassembled WGS sequence"/>
</dbReference>
<proteinExistence type="predicted"/>
<name>A0A158KWX0_9BURK</name>
<sequence>MRAFLMCELMADAARKPGSKKVQSARFATFYWTNASDPSVSLSFRGAR</sequence>
<dbReference type="EMBL" id="FCON02000181">
    <property type="protein sequence ID" value="SAL85223.1"/>
    <property type="molecule type" value="Genomic_DNA"/>
</dbReference>
<dbReference type="AlphaFoldDB" id="A0A158KWX0"/>
<organism evidence="1 2">
    <name type="scientific">Caballeronia choica</name>
    <dbReference type="NCBI Taxonomy" id="326476"/>
    <lineage>
        <taxon>Bacteria</taxon>
        <taxon>Pseudomonadati</taxon>
        <taxon>Pseudomonadota</taxon>
        <taxon>Betaproteobacteria</taxon>
        <taxon>Burkholderiales</taxon>
        <taxon>Burkholderiaceae</taxon>
        <taxon>Caballeronia</taxon>
    </lineage>
</organism>
<evidence type="ECO:0000313" key="1">
    <source>
        <dbReference type="EMBL" id="SAL85223.1"/>
    </source>
</evidence>
<keyword evidence="2" id="KW-1185">Reference proteome</keyword>
<protein>
    <submittedName>
        <fullName evidence="1">Uncharacterized protein</fullName>
    </submittedName>
</protein>
<gene>
    <name evidence="1" type="ORF">AWB68_07606</name>
</gene>